<evidence type="ECO:0000313" key="2">
    <source>
        <dbReference type="EMBL" id="TCJ18749.1"/>
    </source>
</evidence>
<evidence type="ECO:0000313" key="3">
    <source>
        <dbReference type="Proteomes" id="UP000295334"/>
    </source>
</evidence>
<gene>
    <name evidence="2" type="ORF">EPD60_03035</name>
</gene>
<comment type="caution">
    <text evidence="2">The sequence shown here is derived from an EMBL/GenBank/DDBJ whole genome shotgun (WGS) entry which is preliminary data.</text>
</comment>
<organism evidence="2 3">
    <name type="scientific">Flaviaesturariibacter flavus</name>
    <dbReference type="NCBI Taxonomy" id="2502780"/>
    <lineage>
        <taxon>Bacteria</taxon>
        <taxon>Pseudomonadati</taxon>
        <taxon>Bacteroidota</taxon>
        <taxon>Chitinophagia</taxon>
        <taxon>Chitinophagales</taxon>
        <taxon>Chitinophagaceae</taxon>
        <taxon>Flaviaestuariibacter</taxon>
    </lineage>
</organism>
<feature type="signal peptide" evidence="1">
    <location>
        <begin position="1"/>
        <end position="20"/>
    </location>
</feature>
<reference evidence="2 3" key="1">
    <citation type="submission" date="2019-03" db="EMBL/GenBank/DDBJ databases">
        <authorList>
            <person name="Kim M.K.M."/>
        </authorList>
    </citation>
    <scope>NUCLEOTIDE SEQUENCE [LARGE SCALE GENOMIC DNA]</scope>
    <source>
        <strain evidence="2 3">17J68-12</strain>
    </source>
</reference>
<accession>A0A4R1BMT7</accession>
<dbReference type="RefSeq" id="WP_131446719.1">
    <property type="nucleotide sequence ID" value="NZ_SJZI01000003.1"/>
</dbReference>
<name>A0A4R1BMT7_9BACT</name>
<proteinExistence type="predicted"/>
<dbReference type="EMBL" id="SJZI01000003">
    <property type="protein sequence ID" value="TCJ18749.1"/>
    <property type="molecule type" value="Genomic_DNA"/>
</dbReference>
<keyword evidence="3" id="KW-1185">Reference proteome</keyword>
<dbReference type="AlphaFoldDB" id="A0A4R1BMT7"/>
<evidence type="ECO:0008006" key="4">
    <source>
        <dbReference type="Google" id="ProtNLM"/>
    </source>
</evidence>
<feature type="chain" id="PRO_5020197017" description="Glycine zipper family protein" evidence="1">
    <location>
        <begin position="21"/>
        <end position="294"/>
    </location>
</feature>
<sequence length="294" mass="31403">MMKHLLNLCLGLLLAVCAAAQGEVYYCDDDLLARLWPIGELHNQGAEQVYKELVGRFGSSITIRTQEDRDKIRQAIDDAVIQFTGAATGVKGIDLLDGIRNLTIPTKASFSMTLPELFMNEAEGETHSPEFREALAALDELMGHAEAYESPEAFQKLAREHLARLPIYREKLEWVAGVSTAYHSVRYWRYEKPKWRDLIHNGSGLTARADAGDGDEPPGKKIAKADVTGAIKGVVWGAAAGAVGGTVVVPGAGTLGGAAAGAVVGGVGNGLKGSVNAAIDSFVDWLFGEKPKNS</sequence>
<protein>
    <recommendedName>
        <fullName evidence="4">Glycine zipper family protein</fullName>
    </recommendedName>
</protein>
<dbReference type="Proteomes" id="UP000295334">
    <property type="component" value="Unassembled WGS sequence"/>
</dbReference>
<keyword evidence="1" id="KW-0732">Signal</keyword>
<evidence type="ECO:0000256" key="1">
    <source>
        <dbReference type="SAM" id="SignalP"/>
    </source>
</evidence>